<dbReference type="EMBL" id="OBKZ01000017">
    <property type="protein sequence ID" value="SOB52716.1"/>
    <property type="molecule type" value="Genomic_DNA"/>
</dbReference>
<dbReference type="InterPro" id="IPR003615">
    <property type="entry name" value="HNH_nuc"/>
</dbReference>
<proteinExistence type="predicted"/>
<reference evidence="3 4" key="1">
    <citation type="submission" date="2017-08" db="EMBL/GenBank/DDBJ databases">
        <authorList>
            <person name="Chaillou S."/>
        </authorList>
    </citation>
    <scope>NUCLEOTIDE SEQUENCE [LARGE SCALE GENOMIC DNA]</scope>
    <source>
        <strain evidence="3 4">MFPA15A1205</strain>
    </source>
</reference>
<organism evidence="3 4">
    <name type="scientific">Pseudomonas lundensis</name>
    <dbReference type="NCBI Taxonomy" id="86185"/>
    <lineage>
        <taxon>Bacteria</taxon>
        <taxon>Pseudomonadati</taxon>
        <taxon>Pseudomonadota</taxon>
        <taxon>Gammaproteobacteria</taxon>
        <taxon>Pseudomonadales</taxon>
        <taxon>Pseudomonadaceae</taxon>
        <taxon>Pseudomonas</taxon>
    </lineage>
</organism>
<dbReference type="Gene3D" id="1.10.10.60">
    <property type="entry name" value="Homeodomain-like"/>
    <property type="match status" value="1"/>
</dbReference>
<dbReference type="GO" id="GO:0016788">
    <property type="term" value="F:hydrolase activity, acting on ester bonds"/>
    <property type="evidence" value="ECO:0007669"/>
    <property type="project" value="InterPro"/>
</dbReference>
<dbReference type="Pfam" id="PF07463">
    <property type="entry name" value="NUMOD4"/>
    <property type="match status" value="1"/>
</dbReference>
<dbReference type="InterPro" id="IPR010902">
    <property type="entry name" value="NUMOD4"/>
</dbReference>
<name>A0AAX2HAK2_9PSED</name>
<evidence type="ECO:0000313" key="4">
    <source>
        <dbReference type="Proteomes" id="UP000219564"/>
    </source>
</evidence>
<feature type="domain" description="HNH nuclease" evidence="2">
    <location>
        <begin position="70"/>
        <end position="112"/>
    </location>
</feature>
<accession>A0AAX2HAK2</accession>
<dbReference type="InterPro" id="IPR044925">
    <property type="entry name" value="His-Me_finger_sf"/>
</dbReference>
<evidence type="ECO:0000313" key="3">
    <source>
        <dbReference type="EMBL" id="SOB52716.1"/>
    </source>
</evidence>
<gene>
    <name evidence="3" type="ORF">PLUA15_240129</name>
</gene>
<dbReference type="RefSeq" id="WP_053069982.1">
    <property type="nucleotide sequence ID" value="NZ_JAAQYD010000023.1"/>
</dbReference>
<sequence>MNEIWKPVPGYNNAYEASSFGRIRSIDRVGLGRFRSGKQVARKFSGVVLSPRISNSGYLRCLMAGKTVSAHRVIAEAFIANPSALPCVNHIDGCKTNNQPANLEWCSHKENTAHAHSTGLLVPKTCQESHAAKLTDNQVREIRNLMQEGVSQRQIAAMFGMSQRAIAAISTGRSWANLA</sequence>
<dbReference type="Proteomes" id="UP000219564">
    <property type="component" value="Unassembled WGS sequence"/>
</dbReference>
<evidence type="ECO:0000259" key="1">
    <source>
        <dbReference type="Pfam" id="PF07463"/>
    </source>
</evidence>
<dbReference type="SUPFAM" id="SSF54060">
    <property type="entry name" value="His-Me finger endonucleases"/>
    <property type="match status" value="1"/>
</dbReference>
<feature type="domain" description="NUMOD4" evidence="1">
    <location>
        <begin position="3"/>
        <end position="60"/>
    </location>
</feature>
<comment type="caution">
    <text evidence="3">The sequence shown here is derived from an EMBL/GenBank/DDBJ whole genome shotgun (WGS) entry which is preliminary data.</text>
</comment>
<dbReference type="Gene3D" id="3.90.75.20">
    <property type="match status" value="1"/>
</dbReference>
<dbReference type="Pfam" id="PF13392">
    <property type="entry name" value="HNH_3"/>
    <property type="match status" value="1"/>
</dbReference>
<protein>
    <recommendedName>
        <fullName evidence="5">HNH nuclease domain-containing protein</fullName>
    </recommendedName>
</protein>
<dbReference type="AlphaFoldDB" id="A0AAX2HAK2"/>
<evidence type="ECO:0008006" key="5">
    <source>
        <dbReference type="Google" id="ProtNLM"/>
    </source>
</evidence>
<evidence type="ECO:0000259" key="2">
    <source>
        <dbReference type="Pfam" id="PF13392"/>
    </source>
</evidence>